<evidence type="ECO:0000259" key="6">
    <source>
        <dbReference type="Pfam" id="PF13847"/>
    </source>
</evidence>
<dbReference type="FunFam" id="3.40.50.150:FF:000053">
    <property type="entry name" value="Release factor glutamine methyltransferase"/>
    <property type="match status" value="1"/>
</dbReference>
<keyword evidence="1 5" id="KW-0489">Methyltransferase</keyword>
<dbReference type="CDD" id="cd02440">
    <property type="entry name" value="AdoMet_MTases"/>
    <property type="match status" value="1"/>
</dbReference>
<dbReference type="Gene3D" id="1.10.8.10">
    <property type="entry name" value="DNA helicase RuvA subunit, C-terminal domain"/>
    <property type="match status" value="1"/>
</dbReference>
<dbReference type="InterPro" id="IPR025714">
    <property type="entry name" value="Methyltranfer_dom"/>
</dbReference>
<dbReference type="RefSeq" id="WP_011769965.1">
    <property type="nucleotide sequence ID" value="NC_008709.1"/>
</dbReference>
<dbReference type="Proteomes" id="UP000000639">
    <property type="component" value="Chromosome"/>
</dbReference>
<dbReference type="Pfam" id="PF13847">
    <property type="entry name" value="Methyltransf_31"/>
    <property type="match status" value="1"/>
</dbReference>
<dbReference type="SUPFAM" id="SSF53335">
    <property type="entry name" value="S-adenosyl-L-methionine-dependent methyltransferases"/>
    <property type="match status" value="1"/>
</dbReference>
<dbReference type="NCBIfam" id="TIGR03534">
    <property type="entry name" value="RF_mod_PrmC"/>
    <property type="match status" value="1"/>
</dbReference>
<dbReference type="InterPro" id="IPR029063">
    <property type="entry name" value="SAM-dependent_MTases_sf"/>
</dbReference>
<dbReference type="InterPro" id="IPR040758">
    <property type="entry name" value="PrmC_N"/>
</dbReference>
<dbReference type="EMBL" id="CP000510">
    <property type="protein sequence ID" value="ABM03405.1"/>
    <property type="molecule type" value="Genomic_DNA"/>
</dbReference>
<dbReference type="PANTHER" id="PTHR18895">
    <property type="entry name" value="HEMK METHYLTRANSFERASE"/>
    <property type="match status" value="1"/>
</dbReference>
<dbReference type="InterPro" id="IPR019874">
    <property type="entry name" value="RF_methyltr_PrmC"/>
</dbReference>
<dbReference type="AlphaFoldDB" id="A1SV90"/>
<evidence type="ECO:0000256" key="1">
    <source>
        <dbReference type="ARBA" id="ARBA00022603"/>
    </source>
</evidence>
<accession>A1SV90</accession>
<organism evidence="8 9">
    <name type="scientific">Psychromonas ingrahamii (strain DSM 17664 / CCUG 51855 / 37)</name>
    <dbReference type="NCBI Taxonomy" id="357804"/>
    <lineage>
        <taxon>Bacteria</taxon>
        <taxon>Pseudomonadati</taxon>
        <taxon>Pseudomonadota</taxon>
        <taxon>Gammaproteobacteria</taxon>
        <taxon>Alteromonadales</taxon>
        <taxon>Psychromonadaceae</taxon>
        <taxon>Psychromonas</taxon>
    </lineage>
</organism>
<feature type="binding site" evidence="5">
    <location>
        <begin position="181"/>
        <end position="184"/>
    </location>
    <ligand>
        <name>substrate</name>
    </ligand>
</feature>
<dbReference type="InterPro" id="IPR050320">
    <property type="entry name" value="N5-glutamine_MTase"/>
</dbReference>
<dbReference type="eggNOG" id="COG2890">
    <property type="taxonomic scope" value="Bacteria"/>
</dbReference>
<feature type="domain" description="Methyltransferase" evidence="6">
    <location>
        <begin position="109"/>
        <end position="237"/>
    </location>
</feature>
<dbReference type="GO" id="GO:0003676">
    <property type="term" value="F:nucleic acid binding"/>
    <property type="evidence" value="ECO:0007669"/>
    <property type="project" value="InterPro"/>
</dbReference>
<keyword evidence="9" id="KW-1185">Reference proteome</keyword>
<protein>
    <recommendedName>
        <fullName evidence="5">Release factor glutamine methyltransferase</fullName>
        <shortName evidence="5">RF MTase</shortName>
        <ecNumber evidence="5">2.1.1.297</ecNumber>
    </recommendedName>
    <alternativeName>
        <fullName evidence="5">N5-glutamine methyltransferase PrmC</fullName>
    </alternativeName>
    <alternativeName>
        <fullName evidence="5">Protein-(glutamine-N5) MTase PrmC</fullName>
    </alternativeName>
    <alternativeName>
        <fullName evidence="5">Protein-glutamine N-methyltransferase PrmC</fullName>
    </alternativeName>
</protein>
<feature type="domain" description="Release factor glutamine methyltransferase N-terminal" evidence="7">
    <location>
        <begin position="5"/>
        <end position="73"/>
    </location>
</feature>
<reference evidence="8 9" key="1">
    <citation type="submission" date="2007-01" db="EMBL/GenBank/DDBJ databases">
        <title>Complete sequence of Psychromonas ingrahamii 37.</title>
        <authorList>
            <consortium name="US DOE Joint Genome Institute"/>
            <person name="Copeland A."/>
            <person name="Lucas S."/>
            <person name="Lapidus A."/>
            <person name="Barry K."/>
            <person name="Detter J.C."/>
            <person name="Glavina del Rio T."/>
            <person name="Hammon N."/>
            <person name="Israni S."/>
            <person name="Dalin E."/>
            <person name="Tice H."/>
            <person name="Pitluck S."/>
            <person name="Thompson L.S."/>
            <person name="Brettin T."/>
            <person name="Bruce D."/>
            <person name="Han C."/>
            <person name="Tapia R."/>
            <person name="Schmutz J."/>
            <person name="Larimer F."/>
            <person name="Land M."/>
            <person name="Hauser L."/>
            <person name="Kyrpides N."/>
            <person name="Ivanova N."/>
            <person name="Staley J."/>
            <person name="Richardson P."/>
        </authorList>
    </citation>
    <scope>NUCLEOTIDE SEQUENCE [LARGE SCALE GENOMIC DNA]</scope>
    <source>
        <strain evidence="8 9">37</strain>
    </source>
</reference>
<dbReference type="HOGENOM" id="CLU_018398_3_0_6"/>
<dbReference type="GO" id="GO:0032259">
    <property type="term" value="P:methylation"/>
    <property type="evidence" value="ECO:0007669"/>
    <property type="project" value="UniProtKB-KW"/>
</dbReference>
<keyword evidence="2 5" id="KW-0808">Transferase</keyword>
<evidence type="ECO:0000256" key="3">
    <source>
        <dbReference type="ARBA" id="ARBA00022691"/>
    </source>
</evidence>
<evidence type="ECO:0000313" key="8">
    <source>
        <dbReference type="EMBL" id="ABM03405.1"/>
    </source>
</evidence>
<feature type="binding site" evidence="5">
    <location>
        <begin position="116"/>
        <end position="120"/>
    </location>
    <ligand>
        <name>S-adenosyl-L-methionine</name>
        <dbReference type="ChEBI" id="CHEBI:59789"/>
    </ligand>
</feature>
<dbReference type="Gene3D" id="3.40.50.150">
    <property type="entry name" value="Vaccinia Virus protein VP39"/>
    <property type="match status" value="1"/>
</dbReference>
<dbReference type="NCBIfam" id="TIGR00536">
    <property type="entry name" value="hemK_fam"/>
    <property type="match status" value="1"/>
</dbReference>
<keyword evidence="3 5" id="KW-0949">S-adenosyl-L-methionine</keyword>
<dbReference type="InterPro" id="IPR004556">
    <property type="entry name" value="HemK-like"/>
</dbReference>
<feature type="binding site" evidence="5">
    <location>
        <position position="181"/>
    </location>
    <ligand>
        <name>S-adenosyl-L-methionine</name>
        <dbReference type="ChEBI" id="CHEBI:59789"/>
    </ligand>
</feature>
<gene>
    <name evidence="5" type="primary">prmC</name>
    <name evidence="8" type="ordered locus">Ping_1608</name>
</gene>
<evidence type="ECO:0000259" key="7">
    <source>
        <dbReference type="Pfam" id="PF17827"/>
    </source>
</evidence>
<dbReference type="PROSITE" id="PS00092">
    <property type="entry name" value="N6_MTASE"/>
    <property type="match status" value="1"/>
</dbReference>
<dbReference type="STRING" id="357804.Ping_1608"/>
<dbReference type="InterPro" id="IPR002052">
    <property type="entry name" value="DNA_methylase_N6_adenine_CS"/>
</dbReference>
<dbReference type="GO" id="GO:0102559">
    <property type="term" value="F:peptide chain release factor N(5)-glutamine methyltransferase activity"/>
    <property type="evidence" value="ECO:0007669"/>
    <property type="project" value="UniProtKB-EC"/>
</dbReference>
<dbReference type="EC" id="2.1.1.297" evidence="5"/>
<comment type="similarity">
    <text evidence="5">Belongs to the protein N5-glutamine methyltransferase family. PrmC subfamily.</text>
</comment>
<comment type="catalytic activity">
    <reaction evidence="4 5">
        <text>L-glutaminyl-[peptide chain release factor] + S-adenosyl-L-methionine = N(5)-methyl-L-glutaminyl-[peptide chain release factor] + S-adenosyl-L-homocysteine + H(+)</text>
        <dbReference type="Rhea" id="RHEA:42896"/>
        <dbReference type="Rhea" id="RHEA-COMP:10271"/>
        <dbReference type="Rhea" id="RHEA-COMP:10272"/>
        <dbReference type="ChEBI" id="CHEBI:15378"/>
        <dbReference type="ChEBI" id="CHEBI:30011"/>
        <dbReference type="ChEBI" id="CHEBI:57856"/>
        <dbReference type="ChEBI" id="CHEBI:59789"/>
        <dbReference type="ChEBI" id="CHEBI:61891"/>
        <dbReference type="EC" id="2.1.1.297"/>
    </reaction>
</comment>
<comment type="function">
    <text evidence="5">Methylates the class 1 translation termination release factors RF1/PrfA and RF2/PrfB on the glutamine residue of the universally conserved GGQ motif.</text>
</comment>
<dbReference type="PANTHER" id="PTHR18895:SF74">
    <property type="entry name" value="MTRF1L RELEASE FACTOR GLUTAMINE METHYLTRANSFERASE"/>
    <property type="match status" value="1"/>
</dbReference>
<dbReference type="Pfam" id="PF17827">
    <property type="entry name" value="PrmC_N"/>
    <property type="match status" value="1"/>
</dbReference>
<dbReference type="OrthoDB" id="9800643at2"/>
<dbReference type="KEGG" id="pin:Ping_1608"/>
<sequence length="279" mass="30795">MSIDDALAWAKFTLVNSESALLDAQVLLAFVLEKETVYLMTWPERELSQAQKSAFEGLISQRVKGVPVAHLTGAREFWSLPLKVNNSTLIPRPDTELLVEAALDYCSADARILDLGTGSGAIILALASELPDAYCLGVDVNESAVQLAIENGKNLKLNNVHFQQSNWFDNINGLFDVVVSNPPYIEKNDHHLKLGDVRFEPLSALVADENGLADIRKIAQKTPEYLKKGGYLLVEHGFNQGSTVRELFTDLGYSEVITIKDYGDNDRVTMGLFNQPNSL</sequence>
<evidence type="ECO:0000256" key="4">
    <source>
        <dbReference type="ARBA" id="ARBA00048391"/>
    </source>
</evidence>
<evidence type="ECO:0000313" key="9">
    <source>
        <dbReference type="Proteomes" id="UP000000639"/>
    </source>
</evidence>
<dbReference type="HAMAP" id="MF_02126">
    <property type="entry name" value="RF_methyltr_PrmC"/>
    <property type="match status" value="1"/>
</dbReference>
<name>A1SV90_PSYIN</name>
<feature type="binding site" evidence="5">
    <location>
        <position position="139"/>
    </location>
    <ligand>
        <name>S-adenosyl-L-methionine</name>
        <dbReference type="ChEBI" id="CHEBI:59789"/>
    </ligand>
</feature>
<evidence type="ECO:0000256" key="5">
    <source>
        <dbReference type="HAMAP-Rule" id="MF_02126"/>
    </source>
</evidence>
<evidence type="ECO:0000256" key="2">
    <source>
        <dbReference type="ARBA" id="ARBA00022679"/>
    </source>
</evidence>
<proteinExistence type="inferred from homology"/>
<feature type="binding site" evidence="5">
    <location>
        <position position="167"/>
    </location>
    <ligand>
        <name>S-adenosyl-L-methionine</name>
        <dbReference type="ChEBI" id="CHEBI:59789"/>
    </ligand>
</feature>